<dbReference type="Proteomes" id="UP001595722">
    <property type="component" value="Unassembled WGS sequence"/>
</dbReference>
<gene>
    <name evidence="1" type="ORF">ACFOMG_11785</name>
</gene>
<proteinExistence type="predicted"/>
<protein>
    <recommendedName>
        <fullName evidence="3">Lipocalin-like domain-containing protein</fullName>
    </recommendedName>
</protein>
<name>A0ABV7VUA8_9GAMM</name>
<evidence type="ECO:0000313" key="1">
    <source>
        <dbReference type="EMBL" id="MFC3680779.1"/>
    </source>
</evidence>
<organism evidence="1 2">
    <name type="scientific">Bacterioplanoides pacificum</name>
    <dbReference type="NCBI Taxonomy" id="1171596"/>
    <lineage>
        <taxon>Bacteria</taxon>
        <taxon>Pseudomonadati</taxon>
        <taxon>Pseudomonadota</taxon>
        <taxon>Gammaproteobacteria</taxon>
        <taxon>Oceanospirillales</taxon>
        <taxon>Oceanospirillaceae</taxon>
        <taxon>Bacterioplanoides</taxon>
    </lineage>
</organism>
<comment type="caution">
    <text evidence="1">The sequence shown here is derived from an EMBL/GenBank/DDBJ whole genome shotgun (WGS) entry which is preliminary data.</text>
</comment>
<evidence type="ECO:0008006" key="3">
    <source>
        <dbReference type="Google" id="ProtNLM"/>
    </source>
</evidence>
<dbReference type="RefSeq" id="WP_376866878.1">
    <property type="nucleotide sequence ID" value="NZ_JBHRYB010000013.1"/>
</dbReference>
<keyword evidence="2" id="KW-1185">Reference proteome</keyword>
<evidence type="ECO:0000313" key="2">
    <source>
        <dbReference type="Proteomes" id="UP001595722"/>
    </source>
</evidence>
<dbReference type="EMBL" id="JBHRYB010000013">
    <property type="protein sequence ID" value="MFC3680779.1"/>
    <property type="molecule type" value="Genomic_DNA"/>
</dbReference>
<accession>A0ABV7VUA8</accession>
<sequence length="131" mass="14914">MRFFIFFIWITLPVYSLAEELEGLWVWEKNSDSHTFSIRIENGDNGLTGYYCAVGASGRRIDCSPKKHAHTFPIDLDGSEFEFTTSYSSKTGTAALTMVGDKLYWVIKSQPKGEHYAPKSATLFKYQSHNK</sequence>
<reference evidence="2" key="1">
    <citation type="journal article" date="2019" name="Int. J. Syst. Evol. Microbiol.">
        <title>The Global Catalogue of Microorganisms (GCM) 10K type strain sequencing project: providing services to taxonomists for standard genome sequencing and annotation.</title>
        <authorList>
            <consortium name="The Broad Institute Genomics Platform"/>
            <consortium name="The Broad Institute Genome Sequencing Center for Infectious Disease"/>
            <person name="Wu L."/>
            <person name="Ma J."/>
        </authorList>
    </citation>
    <scope>NUCLEOTIDE SEQUENCE [LARGE SCALE GENOMIC DNA]</scope>
    <source>
        <strain evidence="2">KCTC 42424</strain>
    </source>
</reference>